<proteinExistence type="predicted"/>
<keyword evidence="5" id="KW-0378">Hydrolase</keyword>
<dbReference type="GO" id="GO:0070530">
    <property type="term" value="F:K63-linked polyubiquitin modification-dependent protein binding"/>
    <property type="evidence" value="ECO:0007669"/>
    <property type="project" value="TreeGrafter"/>
</dbReference>
<feature type="transmembrane region" description="Helical" evidence="8">
    <location>
        <begin position="2800"/>
        <end position="2823"/>
    </location>
</feature>
<evidence type="ECO:0000256" key="2">
    <source>
        <dbReference type="ARBA" id="ARBA00012759"/>
    </source>
</evidence>
<keyword evidence="8" id="KW-1133">Transmembrane helix</keyword>
<evidence type="ECO:0000313" key="11">
    <source>
        <dbReference type="Proteomes" id="UP000000495"/>
    </source>
</evidence>
<sequence>MVFSVHSFSANQSSFIPSSFSAELKEKLEENFASMEKPITPEKIEKLSWLTEATKYPLSTTFQISLFALESGDPFIKNSSLEGQIKTVTLTRFIDCLQRVGFTKYNLADLKLYEDCLFWAYRIQGLLTGENFSDKISELSDDLVQRVSGMGIGARLLLPGGWTNGVESGHTLLYLIQKNKNSYSFSVYNTGMGLGYHEGIIENHIRKADIELKVEKIHSNQICQREFFQALIELQSLPVFDHSLKFSDRSLYEGPIAYLKGKRVSSSISNMPELMRKPQHSGSCAMEVLFGSLRSMFMDHVKTYPEKMDALNAYRKVKFAYRKQSLVDACLHFFDPTTTWTRTSHKLISEVSSKLARDTLKMRADNLLTEEEFEAYACTAIDIKQRLAEKKQRHLSTKKTSALLSFELKEHAILVKADLSQPLGIKKSLEPILKNHLNGLLPIIPFEKFGTIAPENILEFLKDGKKQIEAFATVTTNSYQVIESVSRFLYALPLPGDAIGRKFWDEVPDVQITTCLELLFDISAKYFTKPELFLPRTIIGSHISLAIGEYLARRQHENHLTGYPLDSAGFIAFAQSPHFTFEDPCDQQKLQDVLSTLAPSYVDVTKNVPVGVLNSINKESIFSLIPGPNWTIKTDEETPEIKYYRALMYTPSISQELDRRGIGSYEKRLTAFFQEKVSDQNLIPSSVLYLRQLSYFATGLLQNQVRMTGECVFKNDFFFGKNVIVLGLKNLSNQSSVSFRSPLNFETQSKDYILKFFSQNKKIKKSFTHHFMGLEQNQFMRDIQNEEVRDRYISSTVLQDEVVRALAYYQERPEALLEDVNEQEILKRHILKPRTLLMQLYNEPTVALKLLSFINNRLVFFQNNGKKNPALFFCRLGNICNRYIQHVQNKHPERFLGMEKELEEVWLDYHKRVTETILPKCQTPEEVEAVCQTLKSMHIGRDVQSLNNEELLEIAQDYFRAEIYTISADTDSSSVSKTDQFYTTVLPKIQHLLDEDITFRHALLNAVLSQIKGEKIQLIWEGHFPHFKSDPFWIDLASKKIYESGVPFSPLSRDMIEHPLFTKIFPQIPKVKSSFPGGCVVIDKNGESKIGLDQNGNLFVERMIDGIAYAMVKEVPVQFTQAISYDLFQHDPIIWQHNGLRNAHYLIQSLKSSKNAQKDFRIYYQSSIFSDYSLLVSDEMHPPFKYILVDPWHEKGLSLLEAFENRKHIACWAETQDTSYVKKIEMPRMGLHFNVVKGSNGNRKAFCREVPGYYLAEDQKGEFGTKWPKYLVLENAFGQKKVLMPKNPLVANEKDDLPFDVELLSQGENTAQVIIYDDEVIEGERRLKPSSVEDSLYLVYLYFSQKDYKKAFYYLKKSYSLGPFSKSERAIILNMINKFFGEGHPSAVVLGLKAVLLFKENQLKYVSLKSQALEEDFDEATWKKITSKYVEYIQNLNNATRGRLSSEEEKSLLRFFISKEFHGDPQIGSRINILMNRKTFPHKLSSKPYKKSFEKATTVNCVDAGRFFDLFLSNSTSTTSTNLMDLKAKNLRSAYRLYYNWARHGSKQEKKHLERILALLKGSRFYVEGNPFEIGTILILKEVLKRPRNFPSVEEINQVNRISNVDEKVSAKIKLFQTRILKNIKKKSSIAGFFKNIYRDLFSLKQNRNLEDVEDLLVQMPTESEKKASSSVVLNTHLKALDKEDDHFFDHILKTYMVVKDIKVSPPVEFSEIDNEDPLSQAYLNRLKKGMEQFYEISPKTSRRYHFHSTANIMMLEDELQAGLEKSMDNLQILEQEILSLINVPMEFQGSLKQAGKLTPALNLSQAVELFEQGNQEAYKEKTHLRDDQVAEFEKLMTQYLVVSTRREQALRILKDVIVLQKIPDDGDERNTLIQKIGNEIASRRHYSEVSQGHLARTFLLFEHRNKILLRKKQIDFLEKIFKHPYPMQLITQLGTGSGKSKVLAPFLEWLVHQHSRLVFNLWPSALYQVNKNDMKSQVRETFNQISDAYEFERAASTDLYHLIFARRELKKARQEKRQLNATPESLQCTELKFLETLYIASLHNPKIFSGKIFALQNILKEFLSSEAHCDEEHVTLSAKKEVNFTIGDPFTEPLENILFLEEIFRFIASDPEIIQKMNVKENLQHLVSEEVIKQEVTPRIAQHMGEYLKLESHLHAEFCEYVLGQSTAIPKWILTHPRKQEIGLLKGELTALLPSMLSNKIVNVHYGLSHLVNGPEYAKPYEASDSPIETADYDNIHETLNKTYLTYLNKRLSTESLWKLVNHLQSSALAESKIRLMDVKKTAACLFFEKCFPQGMKELFLLEKSDIKEWANAINQNDDVIFHYVKVFVAPSIKKYALKLKSDSQNLRSQLGSLLAMSATPGNPSMYGLSTKYQGDLGSDERVLDVLSKKCADPSCMHILTGQTSAENLESLFEKILPGKTDFRMLIDIGALFKDIGGEIGSGSLVIAKRLLAHLNKNNSEIRGVVFFHEDQLKVLEVGRNKLIPLEQSQLTPHQRFTFCDQKHMFGADVKQFSRAKGIATFSKHTTKDDLLQGVGRLRELLEEQTVEWATTEDIYNVIAKPEEIFTYQKLLSLAIRNQAEQEADDLYRSIKQQMRNDIRSILMRKLIHAKSEKDAIALFKDFSPILIEKVELDAFKIYGGLLERRTDAEDLIIYRNQLLTQLKQLKLLKKSEKKAIQQQLLTYDLAIKERECQLSAQKKQHFVEIGVEAEIQQNVETNVEINRETHNNDDEYLQLHSANKWRRSLNLYTENWIKPSSTILFRIKKIVASVIMFPPVFFSFINNIAKKIEKKIHMNVDIPIYLATLPISIPLIIFTAGGLLVYAGLSLIGRIAYLNSSCLLFSADAVIKNASDRKISSAHAFFKNSPYAKLIMTNNFVTLKPKDPFKFPMQPLGKEQRSLYEVLVVEDELPNGAKQFSVIMGDQSTDGVFWRKKLLEDREKTSVEDAQKRKRRICLYDLHMGIVQNGKIPFDEKELKNNPHFLELIVKAKLYNAESSFNDQEEAALIRLFSDNKIKKKIRAFFERALIWHHAKQSKFYNSFMHALLKK</sequence>
<keyword evidence="4" id="KW-0833">Ubl conjugation pathway</keyword>
<keyword evidence="8" id="KW-0812">Transmembrane</keyword>
<comment type="catalytic activity">
    <reaction evidence="1">
        <text>Thiol-dependent hydrolysis of ester, thioester, amide, peptide and isopeptide bonds formed by the C-terminal Gly of ubiquitin (a 76-residue protein attached to proteins as an intracellular targeting signal).</text>
        <dbReference type="EC" id="3.4.19.12"/>
    </reaction>
</comment>
<evidence type="ECO:0000256" key="6">
    <source>
        <dbReference type="ARBA" id="ARBA00022807"/>
    </source>
</evidence>
<keyword evidence="3" id="KW-0645">Protease</keyword>
<reference key="1">
    <citation type="journal article" date="2011" name="Mol. Biol. Evol.">
        <title>Unity in variety -- the pan-genome of the Chlamydiae.</title>
        <authorList>
            <person name="Collingro A."/>
            <person name="Tischler P."/>
            <person name="Weinmaier T."/>
            <person name="Penz T."/>
            <person name="Heinz E."/>
            <person name="Brunham R.C."/>
            <person name="Read T.D."/>
            <person name="Bavoil P.M."/>
            <person name="Sachse K."/>
            <person name="Kahane S."/>
            <person name="Friedman M.G."/>
            <person name="Rattei T."/>
            <person name="Myers G.S.A."/>
            <person name="Horn M."/>
        </authorList>
    </citation>
    <scope>NUCLEOTIDE SEQUENCE</scope>
    <source>
        <strain>UV7</strain>
    </source>
</reference>
<reference evidence="10 11" key="2">
    <citation type="journal article" date="2011" name="Mol. Biol. Evol.">
        <title>Unity in variety--the pan-genome of the Chlamydiae.</title>
        <authorList>
            <person name="Collingro A."/>
            <person name="Tischler P."/>
            <person name="Weinmaier T."/>
            <person name="Penz T."/>
            <person name="Heinz E."/>
            <person name="Brunham R.C."/>
            <person name="Read T.D."/>
            <person name="Bavoil P.M."/>
            <person name="Sachse K."/>
            <person name="Kahane S."/>
            <person name="Friedman M.G."/>
            <person name="Rattei T."/>
            <person name="Myers G.S."/>
            <person name="Horn M."/>
        </authorList>
    </citation>
    <scope>NUCLEOTIDE SEQUENCE [LARGE SCALE GENOMIC DNA]</scope>
    <source>
        <strain evidence="11">UV7</strain>
    </source>
</reference>
<dbReference type="OrthoDB" id="407974at2"/>
<dbReference type="EMBL" id="FR872580">
    <property type="protein sequence ID" value="CCB86919.1"/>
    <property type="molecule type" value="Genomic_DNA"/>
</dbReference>
<keyword evidence="7" id="KW-0175">Coiled coil</keyword>
<organism evidence="10 11">
    <name type="scientific">Parachlamydia acanthamoebae (strain UV7)</name>
    <dbReference type="NCBI Taxonomy" id="765952"/>
    <lineage>
        <taxon>Bacteria</taxon>
        <taxon>Pseudomonadati</taxon>
        <taxon>Chlamydiota</taxon>
        <taxon>Chlamydiia</taxon>
        <taxon>Parachlamydiales</taxon>
        <taxon>Parachlamydiaceae</taxon>
        <taxon>Parachlamydia</taxon>
    </lineage>
</organism>
<evidence type="ECO:0000259" key="9">
    <source>
        <dbReference type="Pfam" id="PF12340"/>
    </source>
</evidence>
<dbReference type="GO" id="GO:0004843">
    <property type="term" value="F:cysteine-type deubiquitinase activity"/>
    <property type="evidence" value="ECO:0007669"/>
    <property type="project" value="UniProtKB-EC"/>
</dbReference>
<evidence type="ECO:0000256" key="3">
    <source>
        <dbReference type="ARBA" id="ARBA00022670"/>
    </source>
</evidence>
<dbReference type="EC" id="3.4.19.12" evidence="2"/>
<dbReference type="GO" id="GO:0005737">
    <property type="term" value="C:cytoplasm"/>
    <property type="evidence" value="ECO:0007669"/>
    <property type="project" value="TreeGrafter"/>
</dbReference>
<dbReference type="PANTHER" id="PTHR13367:SF28">
    <property type="entry name" value="UBIQUITIN THIOESTERASE ZRANB1"/>
    <property type="match status" value="1"/>
</dbReference>
<protein>
    <recommendedName>
        <fullName evidence="2">ubiquitinyl hydrolase 1</fullName>
        <ecNumber evidence="2">3.4.19.12</ecNumber>
    </recommendedName>
</protein>
<evidence type="ECO:0000256" key="1">
    <source>
        <dbReference type="ARBA" id="ARBA00000707"/>
    </source>
</evidence>
<feature type="coiled-coil region" evidence="7">
    <location>
        <begin position="1757"/>
        <end position="1784"/>
    </location>
</feature>
<dbReference type="PANTHER" id="PTHR13367">
    <property type="entry name" value="UBIQUITIN THIOESTERASE"/>
    <property type="match status" value="1"/>
</dbReference>
<dbReference type="Pfam" id="PF12340">
    <property type="entry name" value="DUF3638"/>
    <property type="match status" value="1"/>
</dbReference>
<name>F8L100_PARAV</name>
<dbReference type="KEGG" id="puv:PUV_19690"/>
<dbReference type="STRING" id="765952.PUV_19690"/>
<dbReference type="GO" id="GO:0071947">
    <property type="term" value="P:protein deubiquitination involved in ubiquitin-dependent protein catabolic process"/>
    <property type="evidence" value="ECO:0007669"/>
    <property type="project" value="TreeGrafter"/>
</dbReference>
<evidence type="ECO:0000256" key="4">
    <source>
        <dbReference type="ARBA" id="ARBA00022786"/>
    </source>
</evidence>
<evidence type="ECO:0000256" key="7">
    <source>
        <dbReference type="SAM" id="Coils"/>
    </source>
</evidence>
<keyword evidence="6" id="KW-0788">Thiol protease</keyword>
<evidence type="ECO:0000256" key="8">
    <source>
        <dbReference type="SAM" id="Phobius"/>
    </source>
</evidence>
<feature type="transmembrane region" description="Helical" evidence="8">
    <location>
        <begin position="2768"/>
        <end position="2788"/>
    </location>
</feature>
<evidence type="ECO:0000313" key="10">
    <source>
        <dbReference type="EMBL" id="CCB86919.1"/>
    </source>
</evidence>
<gene>
    <name evidence="10" type="ordered locus">PUV_19690</name>
</gene>
<dbReference type="eggNOG" id="COG1196">
    <property type="taxonomic scope" value="Bacteria"/>
</dbReference>
<evidence type="ECO:0000256" key="5">
    <source>
        <dbReference type="ARBA" id="ARBA00022801"/>
    </source>
</evidence>
<dbReference type="RefSeq" id="WP_013925286.1">
    <property type="nucleotide sequence ID" value="NC_015702.1"/>
</dbReference>
<dbReference type="InterPro" id="IPR051346">
    <property type="entry name" value="OTU_Deubiquitinase"/>
</dbReference>
<keyword evidence="11" id="KW-1185">Reference proteome</keyword>
<dbReference type="HOGENOM" id="CLU_225940_0_0_0"/>
<accession>F8L100</accession>
<dbReference type="Proteomes" id="UP000000495">
    <property type="component" value="Chromosome"/>
</dbReference>
<keyword evidence="8" id="KW-0472">Membrane</keyword>
<dbReference type="InterPro" id="IPR022099">
    <property type="entry name" value="DUF3638"/>
</dbReference>
<feature type="domain" description="DUF3638" evidence="9">
    <location>
        <begin position="1898"/>
        <end position="2089"/>
    </location>
</feature>